<reference evidence="10 11" key="1">
    <citation type="submission" date="2020-04" db="EMBL/GenBank/DDBJ databases">
        <authorList>
            <person name="Yoon J."/>
        </authorList>
    </citation>
    <scope>NUCLEOTIDE SEQUENCE [LARGE SCALE GENOMIC DNA]</scope>
    <source>
        <strain evidence="10 11">KMU-115</strain>
    </source>
</reference>
<feature type="transmembrane region" description="Helical" evidence="8">
    <location>
        <begin position="36"/>
        <end position="56"/>
    </location>
</feature>
<dbReference type="GO" id="GO:0016758">
    <property type="term" value="F:hexosyltransferase activity"/>
    <property type="evidence" value="ECO:0007669"/>
    <property type="project" value="TreeGrafter"/>
</dbReference>
<sequence length="627" mass="69691">MVAMPDTLPGSVAPPLRAQAGPPRATRRLLTGWARVRYDALVLFWAAATLWFWDWWLDPAHILPGPQYWVATVAFGWLLFMQAYFVLIFRRAVVPAADPPDPAVTRVAMIVTKTPSEPFAVVRRTLEAMLAQTYPHDTWLADEDPQPETIAWCAAHGVRISTRKDRPDYHRATWPRRTRCKEGNLAFFYDHFGYDRYDFVSQLDADHVPSPTYLAEMLRGFADPAVGYVSAPSICAANSSISWAARTRLHTEAGFHGIFQAGYAAVLAPMCIGSHYAVRTRALREVGGLGPELAEDHSTSLLLNAGGWRGVHALDAIAVGDGPATIADLCTQEFQWSRSLLSLLLSHTARYLPTLPPRLKFQFVFCQMWYPLFAVFMLVLYLMPIAAVVFDMRYADVTYPAFLVHAIWPAVAVTLMAYTIRADGHFRPRDAKVLGWEKALFLAIQWPWVLWGCAMAVRDRLAGGFVDFRITPKGEAAEAVLPLRVVAPYAALALGCILPVLLVDEVDEALGFYFLTLLNGSIYAVITLVIVIRHLRDNHVPPGRAVATLPLQILAVPVLSVLVVWALVFRGPESILALSVGLVDADLVTYEYVVSGAGMGGNDNVRFRWDPEFWRNLLGHTGEEDIP</sequence>
<feature type="transmembrane region" description="Helical" evidence="8">
    <location>
        <begin position="510"/>
        <end position="531"/>
    </location>
</feature>
<feature type="domain" description="Glycosyltransferase 2-like" evidence="9">
    <location>
        <begin position="203"/>
        <end position="390"/>
    </location>
</feature>
<gene>
    <name evidence="10" type="ORF">HCU73_13740</name>
</gene>
<dbReference type="Proteomes" id="UP000526408">
    <property type="component" value="Unassembled WGS sequence"/>
</dbReference>
<dbReference type="EMBL" id="JAAZQQ010000004">
    <property type="protein sequence ID" value="NKX45653.1"/>
    <property type="molecule type" value="Genomic_DNA"/>
</dbReference>
<evidence type="ECO:0000256" key="1">
    <source>
        <dbReference type="ARBA" id="ARBA00004141"/>
    </source>
</evidence>
<keyword evidence="6 8" id="KW-0472">Membrane</keyword>
<evidence type="ECO:0000256" key="3">
    <source>
        <dbReference type="ARBA" id="ARBA00022679"/>
    </source>
</evidence>
<evidence type="ECO:0000313" key="11">
    <source>
        <dbReference type="Proteomes" id="UP000526408"/>
    </source>
</evidence>
<dbReference type="Gene3D" id="3.90.550.10">
    <property type="entry name" value="Spore Coat Polysaccharide Biosynthesis Protein SpsA, Chain A"/>
    <property type="match status" value="1"/>
</dbReference>
<evidence type="ECO:0000256" key="6">
    <source>
        <dbReference type="ARBA" id="ARBA00023136"/>
    </source>
</evidence>
<evidence type="ECO:0000259" key="9">
    <source>
        <dbReference type="Pfam" id="PF13632"/>
    </source>
</evidence>
<dbReference type="GO" id="GO:0005886">
    <property type="term" value="C:plasma membrane"/>
    <property type="evidence" value="ECO:0007669"/>
    <property type="project" value="TreeGrafter"/>
</dbReference>
<feature type="transmembrane region" description="Helical" evidence="8">
    <location>
        <begin position="402"/>
        <end position="420"/>
    </location>
</feature>
<feature type="transmembrane region" description="Helical" evidence="8">
    <location>
        <begin position="440"/>
        <end position="457"/>
    </location>
</feature>
<evidence type="ECO:0000256" key="4">
    <source>
        <dbReference type="ARBA" id="ARBA00022692"/>
    </source>
</evidence>
<protein>
    <submittedName>
        <fullName evidence="10">Glycosyltransferase</fullName>
    </submittedName>
</protein>
<feature type="transmembrane region" description="Helical" evidence="8">
    <location>
        <begin position="68"/>
        <end position="89"/>
    </location>
</feature>
<evidence type="ECO:0000256" key="8">
    <source>
        <dbReference type="SAM" id="Phobius"/>
    </source>
</evidence>
<evidence type="ECO:0000256" key="7">
    <source>
        <dbReference type="SAM" id="MobiDB-lite"/>
    </source>
</evidence>
<keyword evidence="4 8" id="KW-0812">Transmembrane</keyword>
<dbReference type="Pfam" id="PF13632">
    <property type="entry name" value="Glyco_trans_2_3"/>
    <property type="match status" value="1"/>
</dbReference>
<feature type="transmembrane region" description="Helical" evidence="8">
    <location>
        <begin position="368"/>
        <end position="390"/>
    </location>
</feature>
<proteinExistence type="predicted"/>
<dbReference type="AlphaFoldDB" id="A0A7X6H1W5"/>
<keyword evidence="2" id="KW-0328">Glycosyltransferase</keyword>
<keyword evidence="3 10" id="KW-0808">Transferase</keyword>
<name>A0A7X6H1W5_9RHOB</name>
<feature type="region of interest" description="Disordered" evidence="7">
    <location>
        <begin position="1"/>
        <end position="21"/>
    </location>
</feature>
<comment type="subcellular location">
    <subcellularLocation>
        <location evidence="1">Membrane</location>
        <topology evidence="1">Multi-pass membrane protein</topology>
    </subcellularLocation>
</comment>
<dbReference type="InterPro" id="IPR050321">
    <property type="entry name" value="Glycosyltr_2/OpgH_subfam"/>
</dbReference>
<dbReference type="RefSeq" id="WP_168624028.1">
    <property type="nucleotide sequence ID" value="NZ_JAAZQQ010000004.1"/>
</dbReference>
<organism evidence="10 11">
    <name type="scientific">Roseicyclus persicicus</name>
    <dbReference type="NCBI Taxonomy" id="2650661"/>
    <lineage>
        <taxon>Bacteria</taxon>
        <taxon>Pseudomonadati</taxon>
        <taxon>Pseudomonadota</taxon>
        <taxon>Alphaproteobacteria</taxon>
        <taxon>Rhodobacterales</taxon>
        <taxon>Roseobacteraceae</taxon>
        <taxon>Roseicyclus</taxon>
    </lineage>
</organism>
<dbReference type="PANTHER" id="PTHR43867:SF2">
    <property type="entry name" value="CELLULOSE SYNTHASE CATALYTIC SUBUNIT A [UDP-FORMING]"/>
    <property type="match status" value="1"/>
</dbReference>
<evidence type="ECO:0000256" key="2">
    <source>
        <dbReference type="ARBA" id="ARBA00022676"/>
    </source>
</evidence>
<keyword evidence="5 8" id="KW-1133">Transmembrane helix</keyword>
<feature type="transmembrane region" description="Helical" evidence="8">
    <location>
        <begin position="486"/>
        <end position="503"/>
    </location>
</feature>
<keyword evidence="11" id="KW-1185">Reference proteome</keyword>
<dbReference type="InterPro" id="IPR029044">
    <property type="entry name" value="Nucleotide-diphossugar_trans"/>
</dbReference>
<accession>A0A7X6H1W5</accession>
<dbReference type="InterPro" id="IPR001173">
    <property type="entry name" value="Glyco_trans_2-like"/>
</dbReference>
<dbReference type="PANTHER" id="PTHR43867">
    <property type="entry name" value="CELLULOSE SYNTHASE CATALYTIC SUBUNIT A [UDP-FORMING]"/>
    <property type="match status" value="1"/>
</dbReference>
<evidence type="ECO:0000256" key="5">
    <source>
        <dbReference type="ARBA" id="ARBA00022989"/>
    </source>
</evidence>
<evidence type="ECO:0000313" key="10">
    <source>
        <dbReference type="EMBL" id="NKX45653.1"/>
    </source>
</evidence>
<dbReference type="SUPFAM" id="SSF53448">
    <property type="entry name" value="Nucleotide-diphospho-sugar transferases"/>
    <property type="match status" value="1"/>
</dbReference>
<comment type="caution">
    <text evidence="10">The sequence shown here is derived from an EMBL/GenBank/DDBJ whole genome shotgun (WGS) entry which is preliminary data.</text>
</comment>
<feature type="transmembrane region" description="Helical" evidence="8">
    <location>
        <begin position="551"/>
        <end position="569"/>
    </location>
</feature>